<reference evidence="4 5" key="1">
    <citation type="submission" date="2022-11" db="EMBL/GenBank/DDBJ databases">
        <title>Draft genome sequence of Saccharopolyspora sp. WRP15-2 isolated from rhizosphere soils of wild rice in Thailand.</title>
        <authorList>
            <person name="Duangmal K."/>
            <person name="Kammanee S."/>
            <person name="Muangham S."/>
        </authorList>
    </citation>
    <scope>NUCLEOTIDE SEQUENCE [LARGE SCALE GENOMIC DNA]</scope>
    <source>
        <strain evidence="4 5">WRP15-2</strain>
    </source>
</reference>
<evidence type="ECO:0000256" key="2">
    <source>
        <dbReference type="ARBA" id="ARBA00022801"/>
    </source>
</evidence>
<keyword evidence="2 4" id="KW-0378">Hydrolase</keyword>
<organism evidence="4 5">
    <name type="scientific">Saccharopolyspora oryzae</name>
    <dbReference type="NCBI Taxonomy" id="2997343"/>
    <lineage>
        <taxon>Bacteria</taxon>
        <taxon>Bacillati</taxon>
        <taxon>Actinomycetota</taxon>
        <taxon>Actinomycetes</taxon>
        <taxon>Pseudonocardiales</taxon>
        <taxon>Pseudonocardiaceae</taxon>
        <taxon>Saccharopolyspora</taxon>
    </lineage>
</organism>
<accession>A0ABT4UWZ9</accession>
<dbReference type="SUPFAM" id="SSF53474">
    <property type="entry name" value="alpha/beta-Hydrolases"/>
    <property type="match status" value="1"/>
</dbReference>
<dbReference type="Gene3D" id="3.40.50.1820">
    <property type="entry name" value="alpha/beta hydrolase"/>
    <property type="match status" value="1"/>
</dbReference>
<sequence>MLDPSESALRCYDPVPAARVRLFCLPHAGGAASFFRSWSSLLPSDVEMCAVQYPGREDRWNVPACTAMPDLVQDVVTGVRSRLDDRPFVLFGHSLGAIVAYEAAQALRRELGREPSHLFVSAKEPPQHHRADDFHRRSDEDLCGELARLMPDRADVLAQPDVRSLLLPAVRADYRVNETYRPASPQPPLECPITAFCAADDTETTVAEVQDWRQLTRNRCDLVVLPGDHFYLVPRRSEVLSTIRHAVSALQ</sequence>
<name>A0ABT4UWZ9_9PSEU</name>
<feature type="domain" description="Thioesterase TesA-like" evidence="3">
    <location>
        <begin position="23"/>
        <end position="250"/>
    </location>
</feature>
<dbReference type="EMBL" id="JAQGLA010000010">
    <property type="protein sequence ID" value="MDA3625741.1"/>
    <property type="molecule type" value="Genomic_DNA"/>
</dbReference>
<comment type="caution">
    <text evidence="4">The sequence shown here is derived from an EMBL/GenBank/DDBJ whole genome shotgun (WGS) entry which is preliminary data.</text>
</comment>
<dbReference type="Proteomes" id="UP001210380">
    <property type="component" value="Unassembled WGS sequence"/>
</dbReference>
<protein>
    <submittedName>
        <fullName evidence="4">Alpha/beta fold hydrolase</fullName>
    </submittedName>
</protein>
<dbReference type="InterPro" id="IPR012223">
    <property type="entry name" value="TEII"/>
</dbReference>
<dbReference type="RefSeq" id="WP_270948311.1">
    <property type="nucleotide sequence ID" value="NZ_JAQGLA010000010.1"/>
</dbReference>
<dbReference type="InterPro" id="IPR020802">
    <property type="entry name" value="TesA-like"/>
</dbReference>
<gene>
    <name evidence="4" type="ORF">OU415_09855</name>
</gene>
<dbReference type="SMART" id="SM00824">
    <property type="entry name" value="PKS_TE"/>
    <property type="match status" value="1"/>
</dbReference>
<evidence type="ECO:0000256" key="1">
    <source>
        <dbReference type="ARBA" id="ARBA00007169"/>
    </source>
</evidence>
<dbReference type="InterPro" id="IPR029058">
    <property type="entry name" value="AB_hydrolase_fold"/>
</dbReference>
<evidence type="ECO:0000259" key="3">
    <source>
        <dbReference type="SMART" id="SM00824"/>
    </source>
</evidence>
<dbReference type="GO" id="GO:0016787">
    <property type="term" value="F:hydrolase activity"/>
    <property type="evidence" value="ECO:0007669"/>
    <property type="project" value="UniProtKB-KW"/>
</dbReference>
<proteinExistence type="inferred from homology"/>
<dbReference type="PANTHER" id="PTHR11487">
    <property type="entry name" value="THIOESTERASE"/>
    <property type="match status" value="1"/>
</dbReference>
<comment type="similarity">
    <text evidence="1">Belongs to the thioesterase family.</text>
</comment>
<dbReference type="InterPro" id="IPR001031">
    <property type="entry name" value="Thioesterase"/>
</dbReference>
<dbReference type="PANTHER" id="PTHR11487:SF0">
    <property type="entry name" value="S-ACYL FATTY ACID SYNTHASE THIOESTERASE, MEDIUM CHAIN"/>
    <property type="match status" value="1"/>
</dbReference>
<evidence type="ECO:0000313" key="5">
    <source>
        <dbReference type="Proteomes" id="UP001210380"/>
    </source>
</evidence>
<keyword evidence="5" id="KW-1185">Reference proteome</keyword>
<dbReference type="Pfam" id="PF00975">
    <property type="entry name" value="Thioesterase"/>
    <property type="match status" value="1"/>
</dbReference>
<evidence type="ECO:0000313" key="4">
    <source>
        <dbReference type="EMBL" id="MDA3625741.1"/>
    </source>
</evidence>